<dbReference type="Proteomes" id="UP000698028">
    <property type="component" value="Unassembled WGS sequence"/>
</dbReference>
<proteinExistence type="predicted"/>
<reference evidence="2 3" key="1">
    <citation type="submission" date="2021-07" db="EMBL/GenBank/DDBJ databases">
        <title>The draft genome sequence of Sphingomicrobium sp. B8.</title>
        <authorList>
            <person name="Mu L."/>
        </authorList>
    </citation>
    <scope>NUCLEOTIDE SEQUENCE [LARGE SCALE GENOMIC DNA]</scope>
    <source>
        <strain evidence="2 3">B8</strain>
    </source>
</reference>
<comment type="caution">
    <text evidence="2">The sequence shown here is derived from an EMBL/GenBank/DDBJ whole genome shotgun (WGS) entry which is preliminary data.</text>
</comment>
<dbReference type="Pfam" id="PF07238">
    <property type="entry name" value="PilZ"/>
    <property type="match status" value="1"/>
</dbReference>
<gene>
    <name evidence="2" type="ORF">KTQ36_03275</name>
</gene>
<accession>A0ABS6V427</accession>
<evidence type="ECO:0000313" key="2">
    <source>
        <dbReference type="EMBL" id="MBW0144314.1"/>
    </source>
</evidence>
<dbReference type="EMBL" id="JAHVAH010000001">
    <property type="protein sequence ID" value="MBW0144314.1"/>
    <property type="molecule type" value="Genomic_DNA"/>
</dbReference>
<sequence length="100" mass="11027">MSSGRRQERRAITGDVRLRARGGSRYPAAVFDVSTGGCRVGLAKTMNPGDTMWIGLPGIEPLQATIRWTDGWTAGVEFERPMHPSVLELVEDRIRCKRGG</sequence>
<dbReference type="InterPro" id="IPR009875">
    <property type="entry name" value="PilZ_domain"/>
</dbReference>
<evidence type="ECO:0000259" key="1">
    <source>
        <dbReference type="Pfam" id="PF07238"/>
    </source>
</evidence>
<evidence type="ECO:0000313" key="3">
    <source>
        <dbReference type="Proteomes" id="UP000698028"/>
    </source>
</evidence>
<name>A0ABS6V427_9SPHN</name>
<protein>
    <submittedName>
        <fullName evidence="2">PilZ domain-containing protein</fullName>
    </submittedName>
</protein>
<keyword evidence="3" id="KW-1185">Reference proteome</keyword>
<organism evidence="2 3">
    <name type="scientific">Sphingomicrobium clamense</name>
    <dbReference type="NCBI Taxonomy" id="2851013"/>
    <lineage>
        <taxon>Bacteria</taxon>
        <taxon>Pseudomonadati</taxon>
        <taxon>Pseudomonadota</taxon>
        <taxon>Alphaproteobacteria</taxon>
        <taxon>Sphingomonadales</taxon>
        <taxon>Sphingomonadaceae</taxon>
        <taxon>Sphingomicrobium</taxon>
    </lineage>
</organism>
<dbReference type="RefSeq" id="WP_218632320.1">
    <property type="nucleotide sequence ID" value="NZ_JAHVAH010000001.1"/>
</dbReference>
<feature type="domain" description="PilZ" evidence="1">
    <location>
        <begin position="5"/>
        <end position="88"/>
    </location>
</feature>